<evidence type="ECO:0000256" key="1">
    <source>
        <dbReference type="SAM" id="Phobius"/>
    </source>
</evidence>
<evidence type="ECO:0000313" key="3">
    <source>
        <dbReference type="Proteomes" id="UP000198951"/>
    </source>
</evidence>
<name>A0A1H3ZRX3_9FLAO</name>
<evidence type="ECO:0008006" key="4">
    <source>
        <dbReference type="Google" id="ProtNLM"/>
    </source>
</evidence>
<keyword evidence="3" id="KW-1185">Reference proteome</keyword>
<feature type="transmembrane region" description="Helical" evidence="1">
    <location>
        <begin position="20"/>
        <end position="37"/>
    </location>
</feature>
<feature type="transmembrane region" description="Helical" evidence="1">
    <location>
        <begin position="406"/>
        <end position="428"/>
    </location>
</feature>
<feature type="transmembrane region" description="Helical" evidence="1">
    <location>
        <begin position="77"/>
        <end position="100"/>
    </location>
</feature>
<gene>
    <name evidence="2" type="ORF">SAMN05443667_10328</name>
</gene>
<accession>A0A1H3ZRX3</accession>
<feature type="transmembrane region" description="Helical" evidence="1">
    <location>
        <begin position="203"/>
        <end position="220"/>
    </location>
</feature>
<dbReference type="EMBL" id="FNRD01000003">
    <property type="protein sequence ID" value="SEA26022.1"/>
    <property type="molecule type" value="Genomic_DNA"/>
</dbReference>
<sequence>MRLFEEIKNAKVGILNRADWCFFFIVFVMRYISYAWWGFFLNFISAFKIGAALTAFLLSFLFYLINVDSIRKYKKSFVIRAIVLCSFFIFCNSIRSYLLYEDIEELMTVLKYNYIQALTFVLMLPYLMNLKVEKIYSFIKILYFFTLFQIVIYVIQFTGLAFLDSRGFNSGGIDLVRSYGAFPDFNILVPFVLIGALTGNRKFFLLIGLYLMCVVLSLGRGQILSFGLLLAISLILFSIKFLNIGILFKSMMMIISVFGLLLVAFPKTISVWDNMFSSTVNNELKKGQGTYAVRTRIIDKAENVLTINDAELFGLGYKRDFNKNLKLSGTKGVQSIVFTQDTSIAGVLYCEGYIGFMIRLLPIVVLFLWAVNKLIRRKRSVLSVFLIAIIAIIISESANIVQSTIFTRYMTTFFDVFLIYRVYTILYARITKDKFVKILPNTIK</sequence>
<feature type="transmembrane region" description="Helical" evidence="1">
    <location>
        <begin position="43"/>
        <end position="65"/>
    </location>
</feature>
<feature type="transmembrane region" description="Helical" evidence="1">
    <location>
        <begin position="352"/>
        <end position="369"/>
    </location>
</feature>
<dbReference type="AlphaFoldDB" id="A0A1H3ZRX3"/>
<feature type="transmembrane region" description="Helical" evidence="1">
    <location>
        <begin position="141"/>
        <end position="163"/>
    </location>
</feature>
<feature type="transmembrane region" description="Helical" evidence="1">
    <location>
        <begin position="381"/>
        <end position="400"/>
    </location>
</feature>
<feature type="transmembrane region" description="Helical" evidence="1">
    <location>
        <begin position="175"/>
        <end position="196"/>
    </location>
</feature>
<keyword evidence="1" id="KW-0812">Transmembrane</keyword>
<feature type="transmembrane region" description="Helical" evidence="1">
    <location>
        <begin position="112"/>
        <end position="129"/>
    </location>
</feature>
<proteinExistence type="predicted"/>
<evidence type="ECO:0000313" key="2">
    <source>
        <dbReference type="EMBL" id="SEA26022.1"/>
    </source>
</evidence>
<keyword evidence="1" id="KW-1133">Transmembrane helix</keyword>
<dbReference type="RefSeq" id="WP_091085927.1">
    <property type="nucleotide sequence ID" value="NZ_FNRD01000003.1"/>
</dbReference>
<reference evidence="3" key="1">
    <citation type="submission" date="2016-10" db="EMBL/GenBank/DDBJ databases">
        <authorList>
            <person name="Varghese N."/>
            <person name="Submissions S."/>
        </authorList>
    </citation>
    <scope>NUCLEOTIDE SEQUENCE [LARGE SCALE GENOMIC DNA]</scope>
    <source>
        <strain evidence="3">DSM 22376</strain>
    </source>
</reference>
<feature type="transmembrane region" description="Helical" evidence="1">
    <location>
        <begin position="253"/>
        <end position="272"/>
    </location>
</feature>
<dbReference type="Proteomes" id="UP000198951">
    <property type="component" value="Unassembled WGS sequence"/>
</dbReference>
<keyword evidence="1" id="KW-0472">Membrane</keyword>
<protein>
    <recommendedName>
        <fullName evidence="4">O-Antigen ligase</fullName>
    </recommendedName>
</protein>
<organism evidence="2 3">
    <name type="scientific">Flavobacterium gillisiae</name>
    <dbReference type="NCBI Taxonomy" id="150146"/>
    <lineage>
        <taxon>Bacteria</taxon>
        <taxon>Pseudomonadati</taxon>
        <taxon>Bacteroidota</taxon>
        <taxon>Flavobacteriia</taxon>
        <taxon>Flavobacteriales</taxon>
        <taxon>Flavobacteriaceae</taxon>
        <taxon>Flavobacterium</taxon>
    </lineage>
</organism>
<dbReference type="STRING" id="150146.SAMN05443667_10328"/>
<feature type="transmembrane region" description="Helical" evidence="1">
    <location>
        <begin position="226"/>
        <end position="246"/>
    </location>
</feature>